<dbReference type="Proteomes" id="UP000245207">
    <property type="component" value="Unassembled WGS sequence"/>
</dbReference>
<evidence type="ECO:0000313" key="3">
    <source>
        <dbReference type="Proteomes" id="UP000245207"/>
    </source>
</evidence>
<dbReference type="STRING" id="35608.A0A2U1LN88"/>
<feature type="domain" description="FCP1 homology" evidence="1">
    <location>
        <begin position="12"/>
        <end position="70"/>
    </location>
</feature>
<proteinExistence type="predicted"/>
<evidence type="ECO:0000259" key="1">
    <source>
        <dbReference type="Pfam" id="PF03031"/>
    </source>
</evidence>
<protein>
    <submittedName>
        <fullName evidence="2">HAD-like domain-containing protein</fullName>
    </submittedName>
</protein>
<reference evidence="2 3" key="1">
    <citation type="journal article" date="2018" name="Mol. Plant">
        <title>The genome of Artemisia annua provides insight into the evolution of Asteraceae family and artemisinin biosynthesis.</title>
        <authorList>
            <person name="Shen Q."/>
            <person name="Zhang L."/>
            <person name="Liao Z."/>
            <person name="Wang S."/>
            <person name="Yan T."/>
            <person name="Shi P."/>
            <person name="Liu M."/>
            <person name="Fu X."/>
            <person name="Pan Q."/>
            <person name="Wang Y."/>
            <person name="Lv Z."/>
            <person name="Lu X."/>
            <person name="Zhang F."/>
            <person name="Jiang W."/>
            <person name="Ma Y."/>
            <person name="Chen M."/>
            <person name="Hao X."/>
            <person name="Li L."/>
            <person name="Tang Y."/>
            <person name="Lv G."/>
            <person name="Zhou Y."/>
            <person name="Sun X."/>
            <person name="Brodelius P.E."/>
            <person name="Rose J.K.C."/>
            <person name="Tang K."/>
        </authorList>
    </citation>
    <scope>NUCLEOTIDE SEQUENCE [LARGE SCALE GENOMIC DNA]</scope>
    <source>
        <strain evidence="3">cv. Huhao1</strain>
        <tissue evidence="2">Leaf</tissue>
    </source>
</reference>
<dbReference type="EMBL" id="PKPP01008522">
    <property type="protein sequence ID" value="PWA50466.1"/>
    <property type="molecule type" value="Genomic_DNA"/>
</dbReference>
<dbReference type="InterPro" id="IPR036412">
    <property type="entry name" value="HAD-like_sf"/>
</dbReference>
<dbReference type="InterPro" id="IPR004274">
    <property type="entry name" value="FCP1_dom"/>
</dbReference>
<evidence type="ECO:0000313" key="2">
    <source>
        <dbReference type="EMBL" id="PWA50466.1"/>
    </source>
</evidence>
<gene>
    <name evidence="2" type="ORF">CTI12_AA472320</name>
</gene>
<name>A0A2U1LN88_ARTAN</name>
<dbReference type="Gene3D" id="3.40.50.1000">
    <property type="entry name" value="HAD superfamily/HAD-like"/>
    <property type="match status" value="1"/>
</dbReference>
<accession>A0A2U1LN88</accession>
<sequence>MEYGGDGVGGDDECYAKPLIDRIDAENRFSHRLYRPSTSSTDFKEHVKDLSCISTNFFRIEIVDNNPLASYYNRSMESHAYLFQLDSHMMTRKHLVALNGLMMLFVFSFLNDVHHKVLQKFDLTV</sequence>
<organism evidence="2 3">
    <name type="scientific">Artemisia annua</name>
    <name type="common">Sweet wormwood</name>
    <dbReference type="NCBI Taxonomy" id="35608"/>
    <lineage>
        <taxon>Eukaryota</taxon>
        <taxon>Viridiplantae</taxon>
        <taxon>Streptophyta</taxon>
        <taxon>Embryophyta</taxon>
        <taxon>Tracheophyta</taxon>
        <taxon>Spermatophyta</taxon>
        <taxon>Magnoliopsida</taxon>
        <taxon>eudicotyledons</taxon>
        <taxon>Gunneridae</taxon>
        <taxon>Pentapetalae</taxon>
        <taxon>asterids</taxon>
        <taxon>campanulids</taxon>
        <taxon>Asterales</taxon>
        <taxon>Asteraceae</taxon>
        <taxon>Asteroideae</taxon>
        <taxon>Anthemideae</taxon>
        <taxon>Artemisiinae</taxon>
        <taxon>Artemisia</taxon>
    </lineage>
</organism>
<dbReference type="AlphaFoldDB" id="A0A2U1LN88"/>
<comment type="caution">
    <text evidence="2">The sequence shown here is derived from an EMBL/GenBank/DDBJ whole genome shotgun (WGS) entry which is preliminary data.</text>
</comment>
<dbReference type="InterPro" id="IPR023214">
    <property type="entry name" value="HAD_sf"/>
</dbReference>
<dbReference type="SUPFAM" id="SSF56784">
    <property type="entry name" value="HAD-like"/>
    <property type="match status" value="1"/>
</dbReference>
<dbReference type="OrthoDB" id="277011at2759"/>
<dbReference type="Pfam" id="PF03031">
    <property type="entry name" value="NIF"/>
    <property type="match status" value="1"/>
</dbReference>
<keyword evidence="3" id="KW-1185">Reference proteome</keyword>